<dbReference type="PIR" id="F90106">
    <property type="entry name" value="F90106"/>
</dbReference>
<keyword evidence="2" id="KW-0812">Transmembrane</keyword>
<dbReference type="InterPro" id="IPR031610">
    <property type="entry name" value="TIC110"/>
</dbReference>
<dbReference type="GO" id="GO:0000428">
    <property type="term" value="C:DNA-directed RNA polymerase complex"/>
    <property type="evidence" value="ECO:0007669"/>
    <property type="project" value="UniProtKB-KW"/>
</dbReference>
<organism evidence="3 4">
    <name type="scientific">Guillardia theta</name>
    <name type="common">Cryptophyte</name>
    <name type="synonym">Cryptomonas phi</name>
    <dbReference type="NCBI Taxonomy" id="55529"/>
    <lineage>
        <taxon>Eukaryota</taxon>
        <taxon>Cryptophyceae</taxon>
        <taxon>Pyrenomonadales</taxon>
        <taxon>Geminigeraceae</taxon>
        <taxon>Guillardia</taxon>
    </lineage>
</organism>
<feature type="region of interest" description="Disordered" evidence="1">
    <location>
        <begin position="704"/>
        <end position="724"/>
    </location>
</feature>
<reference evidence="3 4" key="1">
    <citation type="journal article" date="2001" name="Nature">
        <title>The highly reduced genome of an enslaved algal nucleus.</title>
        <authorList>
            <person name="Douglas S."/>
            <person name="Zauner S."/>
            <person name="Fraunholz M."/>
            <person name="Beaton M."/>
            <person name="Penny S."/>
            <person name="Deng L."/>
            <person name="Wu X."/>
            <person name="Reith M."/>
            <person name="Cavalier-Smith T."/>
            <person name="Maier U."/>
        </authorList>
    </citation>
    <scope>NUCLEOTIDE SEQUENCE [LARGE SCALE GENOMIC DNA]</scope>
</reference>
<evidence type="ECO:0000256" key="2">
    <source>
        <dbReference type="SAM" id="Phobius"/>
    </source>
</evidence>
<accession>Q9AW67</accession>
<evidence type="ECO:0000313" key="4">
    <source>
        <dbReference type="Proteomes" id="UP000242167"/>
    </source>
</evidence>
<proteinExistence type="predicted"/>
<keyword evidence="2" id="KW-0472">Membrane</keyword>
<evidence type="ECO:0000256" key="1">
    <source>
        <dbReference type="SAM" id="MobiDB-lite"/>
    </source>
</evidence>
<feature type="compositionally biased region" description="Basic and acidic residues" evidence="1">
    <location>
        <begin position="704"/>
        <end position="716"/>
    </location>
</feature>
<dbReference type="GO" id="GO:0061927">
    <property type="term" value="C:TOC-TIC supercomplex I"/>
    <property type="evidence" value="ECO:0007669"/>
    <property type="project" value="TreeGrafter"/>
</dbReference>
<dbReference type="RefSeq" id="XP_001713219.1">
    <property type="nucleotide sequence ID" value="XM_001713167.1"/>
</dbReference>
<dbReference type="PANTHER" id="PTHR34935:SF3">
    <property type="entry name" value="PROTEIN TIC110, CHLOROPLASTIC"/>
    <property type="match status" value="1"/>
</dbReference>
<feature type="transmembrane region" description="Helical" evidence="2">
    <location>
        <begin position="89"/>
        <end position="110"/>
    </location>
</feature>
<sequence>MQKIFYDAFIPCITNRDKIANVQKYAFYSKNNNNKIKKYNIVKKNNKSILNLNSIENDNLNRELSKKIIDELNNETILLNNTINNKNSLNLKIISSLIIIFLFLIGIVSNPFRSKTVSFGISIFTLGLSFTLINKIKNTKKRSNFEYIIEVIKNSDGISNDKNLNKILTNIQFKDDVYLVYSKFLDHFSKEKNIGVSEIELLYKIKNIFDLSPQELGNCHFQSAQNLYRNSLIMSERKENSSEMYITNFLFLSDVLLSNDSKKGYQYEMNRLKKTLLLTKDSLINEAKNKKINVYQNLLLELFSSDINDKKKKIDYFSSILSLDSNQIKFVHTNLIKMKINEIIKSYGKFDSSTKIELSKICSFLEVDESMLKILLNDETFDVAKKILMGTLEELNEENIDLIVKKIQDISLEFLLSNESLVIMFKDIVSRRIKKNLDDLINIKQLSPFSFNEKIENFLLENSNIEKLSMKLNLIYSSDKNCDFKISVDEIIKTFDFESLETILISYLKNATNELKITDKIIVNLSNLAQNFGFNDNKIKSILRIVIGPIYQNEILKIIEQNNYNNFSYDMLENVEKSLKIDQETIFINKKASYLKFLEKKVSNNSILSNDDIIEIDNVINFLGINFEIIQNINDTTLEPIFKKATEEALGANYIIPSNYWIGLEKLRKRLRISERKSKEIFYSCITDKLKTILEKAIIDNKKKNSPKENVPKDVGEDPTINKDSGTTLGIEVEESENNQMFNLVDIYFRNNIFSLNESLANNLVQETLIGLSGRNVQRFQSINSSEMGYPINLRHYFDDKTIKNMYKEYLISCFSVKQQTQKRRLFNNLDKLAPILGLNKNEISEIHTEVGSLIFNRYLSQVLSKGYLDDSDKSFLGSIQSTLSMNNKDCVELIKNSKKNMVSLNIEKIFMSPKVSPDGVKKLLLLIRNFGVNIESDLSISLDQRQKLFRVAIEDAIENEEIKTNQNIISDIQNSFVIDEVITKKILLDVITNKSEGYLLNAIGSLRQGKLDNALIELRNMLKYGRIFTISLNDSVGSTIERQKLIELFKNNNSNDFQSIKILEDMMNF</sequence>
<dbReference type="Proteomes" id="UP000242167">
    <property type="component" value="Nucleomorph 2"/>
</dbReference>
<evidence type="ECO:0000313" key="3">
    <source>
        <dbReference type="EMBL" id="CAC27003.1"/>
    </source>
</evidence>
<dbReference type="GeneID" id="857463"/>
<gene>
    <name evidence="3" type="primary">iap100</name>
</gene>
<dbReference type="AlphaFoldDB" id="Q9AW67"/>
<dbReference type="GO" id="GO:0045037">
    <property type="term" value="P:protein import into chloroplast stroma"/>
    <property type="evidence" value="ECO:0007669"/>
    <property type="project" value="TreeGrafter"/>
</dbReference>
<keyword evidence="2" id="KW-1133">Transmembrane helix</keyword>
<dbReference type="EMBL" id="AJ010592">
    <property type="protein sequence ID" value="CAC27003.1"/>
    <property type="molecule type" value="Genomic_DNA"/>
</dbReference>
<name>Q9AW67_GUITH</name>
<protein>
    <submittedName>
        <fullName evidence="3">IAP100 protein</fullName>
    </submittedName>
</protein>
<dbReference type="PANTHER" id="PTHR34935">
    <property type="entry name" value="PROTEIN TIC110, CHLOROPLASTIC"/>
    <property type="match status" value="1"/>
</dbReference>